<organism evidence="3 4">
    <name type="scientific">Ophiobolus disseminans</name>
    <dbReference type="NCBI Taxonomy" id="1469910"/>
    <lineage>
        <taxon>Eukaryota</taxon>
        <taxon>Fungi</taxon>
        <taxon>Dikarya</taxon>
        <taxon>Ascomycota</taxon>
        <taxon>Pezizomycotina</taxon>
        <taxon>Dothideomycetes</taxon>
        <taxon>Pleosporomycetidae</taxon>
        <taxon>Pleosporales</taxon>
        <taxon>Pleosporineae</taxon>
        <taxon>Phaeosphaeriaceae</taxon>
        <taxon>Ophiobolus</taxon>
    </lineage>
</organism>
<keyword evidence="4" id="KW-1185">Reference proteome</keyword>
<proteinExistence type="predicted"/>
<dbReference type="Proteomes" id="UP000799424">
    <property type="component" value="Unassembled WGS sequence"/>
</dbReference>
<evidence type="ECO:0000259" key="2">
    <source>
        <dbReference type="Pfam" id="PF06985"/>
    </source>
</evidence>
<protein>
    <submittedName>
        <fullName evidence="3">HET-domain-containing protein</fullName>
    </submittedName>
</protein>
<dbReference type="PANTHER" id="PTHR24148:SF64">
    <property type="entry name" value="HETEROKARYON INCOMPATIBILITY DOMAIN-CONTAINING PROTEIN"/>
    <property type="match status" value="1"/>
</dbReference>
<dbReference type="EMBL" id="MU006246">
    <property type="protein sequence ID" value="KAF2819247.1"/>
    <property type="molecule type" value="Genomic_DNA"/>
</dbReference>
<reference evidence="3" key="1">
    <citation type="journal article" date="2020" name="Stud. Mycol.">
        <title>101 Dothideomycetes genomes: a test case for predicting lifestyles and emergence of pathogens.</title>
        <authorList>
            <person name="Haridas S."/>
            <person name="Albert R."/>
            <person name="Binder M."/>
            <person name="Bloem J."/>
            <person name="Labutti K."/>
            <person name="Salamov A."/>
            <person name="Andreopoulos B."/>
            <person name="Baker S."/>
            <person name="Barry K."/>
            <person name="Bills G."/>
            <person name="Bluhm B."/>
            <person name="Cannon C."/>
            <person name="Castanera R."/>
            <person name="Culley D."/>
            <person name="Daum C."/>
            <person name="Ezra D."/>
            <person name="Gonzalez J."/>
            <person name="Henrissat B."/>
            <person name="Kuo A."/>
            <person name="Liang C."/>
            <person name="Lipzen A."/>
            <person name="Lutzoni F."/>
            <person name="Magnuson J."/>
            <person name="Mondo S."/>
            <person name="Nolan M."/>
            <person name="Ohm R."/>
            <person name="Pangilinan J."/>
            <person name="Park H.-J."/>
            <person name="Ramirez L."/>
            <person name="Alfaro M."/>
            <person name="Sun H."/>
            <person name="Tritt A."/>
            <person name="Yoshinaga Y."/>
            <person name="Zwiers L.-H."/>
            <person name="Turgeon B."/>
            <person name="Goodwin S."/>
            <person name="Spatafora J."/>
            <person name="Crous P."/>
            <person name="Grigoriev I."/>
        </authorList>
    </citation>
    <scope>NUCLEOTIDE SEQUENCE</scope>
    <source>
        <strain evidence="3">CBS 113818</strain>
    </source>
</reference>
<feature type="region of interest" description="Disordered" evidence="1">
    <location>
        <begin position="662"/>
        <end position="683"/>
    </location>
</feature>
<gene>
    <name evidence="3" type="ORF">CC86DRAFT_149169</name>
</gene>
<evidence type="ECO:0000256" key="1">
    <source>
        <dbReference type="SAM" id="MobiDB-lite"/>
    </source>
</evidence>
<name>A0A6A6ZGC6_9PLEO</name>
<feature type="region of interest" description="Disordered" evidence="1">
    <location>
        <begin position="59"/>
        <end position="78"/>
    </location>
</feature>
<dbReference type="Pfam" id="PF06985">
    <property type="entry name" value="HET"/>
    <property type="match status" value="1"/>
</dbReference>
<dbReference type="InterPro" id="IPR052895">
    <property type="entry name" value="HetReg/Transcr_Mod"/>
</dbReference>
<dbReference type="InterPro" id="IPR010730">
    <property type="entry name" value="HET"/>
</dbReference>
<evidence type="ECO:0000313" key="3">
    <source>
        <dbReference type="EMBL" id="KAF2819247.1"/>
    </source>
</evidence>
<feature type="compositionally biased region" description="Low complexity" evidence="1">
    <location>
        <begin position="60"/>
        <end position="74"/>
    </location>
</feature>
<sequence>MPDDLSRTFAEIFHDPRDVKRQIAEVLPHIKARSYDAVPNFTFLAIEDTKEEKLVKLTEDSTLSESASSGSETSWNENKDGEHCRAYLWEDVEDPDLQLTLIRTGDPMHSTMKGYLAVSYCWPSSQDNTDHLEPLNLPVTIKEVDGATRPARALPHIIRRAIRHAADLGFKYIWLDQECINQNDPDEKEASIQCMDHVYRNARQVLCLLHLHISDQDKIDLLETLHYQNRHGVRGQFNSMLRAFGGLRGSPELATQLAGIMCEVAADRWFTRAWIMHERLCSSNLESTGVWATIASGLQSDVQGEVCILSLDQLEDAHEVAFRLENGDRVEEHQKEKKPMWEQYGKNECLAAARTLRDAIERFKAAFQLSNPAAVRRRIANSRRFFYNPLQITRSLSTLGCLYPSDKIAMLQNTCQWTKRLDTREVLNRGWSFSLCVWMLAIANGDGSFFCREDGCNTSGLLHNAWAPSAQTNISALHCSGLIDHVAMELGESGLQTQGWLWKIDRFIDLPDLVPVIEAIDRDVPETEDSAWDGYEFKRFPVEDKATKLKEFFWALLLKLSELKEVDVANLVWEAAKLRYRGGFYGRTLVSFPISTFDKIVDPDSGKFIGCYDSMCIPKEEEDGSYLSNESYAGGVISYLRKRCDHCRESWYLQRSAEECESQRGEENGDEEAQQEVLPENLPPPSHVLMGDTEQLAGIAWIRDTILNSGGLSIGSLVQGEALRRKADSEHDGTDLRAQERPARHTVALMDCRSSAQSGGYVYTLHREIRKYKEGDGKALWPVHSFDVWLKDAPSHIDAPFCWQAEWDRDEVKVRAPANVLFDIGGVWRMKYVLGWPDVYGEERWSNVTCS</sequence>
<evidence type="ECO:0000313" key="4">
    <source>
        <dbReference type="Proteomes" id="UP000799424"/>
    </source>
</evidence>
<dbReference type="PANTHER" id="PTHR24148">
    <property type="entry name" value="ANKYRIN REPEAT DOMAIN-CONTAINING PROTEIN 39 HOMOLOG-RELATED"/>
    <property type="match status" value="1"/>
</dbReference>
<feature type="domain" description="Heterokaryon incompatibility" evidence="2">
    <location>
        <begin position="115"/>
        <end position="278"/>
    </location>
</feature>
<accession>A0A6A6ZGC6</accession>
<dbReference type="OrthoDB" id="270167at2759"/>
<dbReference type="AlphaFoldDB" id="A0A6A6ZGC6"/>